<organism evidence="16">
    <name type="scientific">Scrofimicrobium appendicitidis</name>
    <dbReference type="NCBI Taxonomy" id="3079930"/>
    <lineage>
        <taxon>Bacteria</taxon>
        <taxon>Bacillati</taxon>
        <taxon>Actinomycetota</taxon>
        <taxon>Actinomycetes</taxon>
        <taxon>Actinomycetales</taxon>
        <taxon>Actinomycetaceae</taxon>
        <taxon>Scrofimicrobium</taxon>
    </lineage>
</organism>
<protein>
    <recommendedName>
        <fullName evidence="10 13">4-hydroxy-tetrahydrodipicolinate reductase</fullName>
        <shortName evidence="13">HTPA reductase</shortName>
        <ecNumber evidence="10 13">1.17.1.8</ecNumber>
    </recommendedName>
</protein>
<dbReference type="AlphaFoldDB" id="A0AAU7V702"/>
<dbReference type="GO" id="GO:0016726">
    <property type="term" value="F:oxidoreductase activity, acting on CH or CH2 groups, NAD or NADP as acceptor"/>
    <property type="evidence" value="ECO:0007669"/>
    <property type="project" value="UniProtKB-UniRule"/>
</dbReference>
<dbReference type="PROSITE" id="PS01298">
    <property type="entry name" value="DAPB"/>
    <property type="match status" value="1"/>
</dbReference>
<evidence type="ECO:0000256" key="11">
    <source>
        <dbReference type="ARBA" id="ARBA00049080"/>
    </source>
</evidence>
<dbReference type="GO" id="GO:0019877">
    <property type="term" value="P:diaminopimelate biosynthetic process"/>
    <property type="evidence" value="ECO:0007669"/>
    <property type="project" value="UniProtKB-UniRule"/>
</dbReference>
<keyword evidence="7 13" id="KW-0520">NAD</keyword>
<sequence length="238" mass="25817">MRVLLSGYGRMGKMLHQLIDEADDLELAGVIDVDNVAELAQCDFGADVVIDFSSPTIFPELSSYVLRTKTPLVCGATGYEEQGQAVKSLGDQIPVIYTENYSVGVNVMAQVVGELNRLLAGFDIELVETHHRYKKDAPSGTAQLLLRQLGEHHLVYGRSPADGERQPGDIGVHSLRGGTVPGEHSVIFYGEDETVELTHRAFSRQIFAQGALTAARRLVGSEPGSYTFAQLLSKGQDA</sequence>
<dbReference type="InterPro" id="IPR022664">
    <property type="entry name" value="DapB_N_CS"/>
</dbReference>
<feature type="binding site" evidence="13">
    <location>
        <begin position="75"/>
        <end position="77"/>
    </location>
    <ligand>
        <name>NAD(+)</name>
        <dbReference type="ChEBI" id="CHEBI:57540"/>
    </ligand>
</feature>
<feature type="binding site" evidence="13">
    <location>
        <position position="32"/>
    </location>
    <ligand>
        <name>NAD(+)</name>
        <dbReference type="ChEBI" id="CHEBI:57540"/>
    </ligand>
</feature>
<dbReference type="PANTHER" id="PTHR20836:SF0">
    <property type="entry name" value="4-HYDROXY-TETRAHYDRODIPICOLINATE REDUCTASE 1, CHLOROPLASTIC-RELATED"/>
    <property type="match status" value="1"/>
</dbReference>
<evidence type="ECO:0000256" key="6">
    <source>
        <dbReference type="ARBA" id="ARBA00023002"/>
    </source>
</evidence>
<feature type="active site" description="Proton donor" evidence="13">
    <location>
        <position position="134"/>
    </location>
</feature>
<evidence type="ECO:0000256" key="2">
    <source>
        <dbReference type="ARBA" id="ARBA00022490"/>
    </source>
</evidence>
<feature type="active site" description="Proton donor/acceptor" evidence="13">
    <location>
        <position position="130"/>
    </location>
</feature>
<comment type="subunit">
    <text evidence="13">Homotetramer.</text>
</comment>
<dbReference type="EC" id="1.17.1.8" evidence="10 13"/>
<keyword evidence="3 13" id="KW-0028">Amino-acid biosynthesis</keyword>
<evidence type="ECO:0000256" key="1">
    <source>
        <dbReference type="ARBA" id="ARBA00006642"/>
    </source>
</evidence>
<feature type="binding site" evidence="13">
    <location>
        <begin position="140"/>
        <end position="141"/>
    </location>
    <ligand>
        <name>(S)-2,3,4,5-tetrahydrodipicolinate</name>
        <dbReference type="ChEBI" id="CHEBI:16845"/>
    </ligand>
</feature>
<evidence type="ECO:0000256" key="3">
    <source>
        <dbReference type="ARBA" id="ARBA00022605"/>
    </source>
</evidence>
<dbReference type="NCBIfam" id="TIGR00036">
    <property type="entry name" value="dapB"/>
    <property type="match status" value="1"/>
</dbReference>
<name>A0AAU7V702_9ACTO</name>
<comment type="function">
    <text evidence="13">Catalyzes the conversion of 4-hydroxy-tetrahydrodipicolinate (HTPA) to tetrahydrodipicolinate.</text>
</comment>
<comment type="pathway">
    <text evidence="9 13">Amino-acid biosynthesis; L-lysine biosynthesis via DAP pathway; (S)-tetrahydrodipicolinate from L-aspartate: step 4/4.</text>
</comment>
<accession>A0AAU7V702</accession>
<keyword evidence="4 13" id="KW-0521">NADP</keyword>
<evidence type="ECO:0000256" key="10">
    <source>
        <dbReference type="ARBA" id="ARBA00038983"/>
    </source>
</evidence>
<keyword evidence="5 13" id="KW-0220">Diaminopimelate biosynthesis</keyword>
<dbReference type="CDD" id="cd02274">
    <property type="entry name" value="DHDPR_N"/>
    <property type="match status" value="1"/>
</dbReference>
<dbReference type="Gene3D" id="3.40.50.720">
    <property type="entry name" value="NAD(P)-binding Rossmann-like Domain"/>
    <property type="match status" value="1"/>
</dbReference>
<dbReference type="GO" id="GO:0051287">
    <property type="term" value="F:NAD binding"/>
    <property type="evidence" value="ECO:0007669"/>
    <property type="project" value="UniProtKB-UniRule"/>
</dbReference>
<evidence type="ECO:0000256" key="4">
    <source>
        <dbReference type="ARBA" id="ARBA00022857"/>
    </source>
</evidence>
<dbReference type="InterPro" id="IPR023940">
    <property type="entry name" value="DHDPR_bac"/>
</dbReference>
<dbReference type="GO" id="GO:0005829">
    <property type="term" value="C:cytosol"/>
    <property type="evidence" value="ECO:0007669"/>
    <property type="project" value="TreeGrafter"/>
</dbReference>
<evidence type="ECO:0000259" key="14">
    <source>
        <dbReference type="Pfam" id="PF01113"/>
    </source>
</evidence>
<dbReference type="PANTHER" id="PTHR20836">
    <property type="entry name" value="DIHYDRODIPICOLINATE REDUCTASE"/>
    <property type="match status" value="1"/>
</dbReference>
<dbReference type="GO" id="GO:0008839">
    <property type="term" value="F:4-hydroxy-tetrahydrodipicolinate reductase"/>
    <property type="evidence" value="ECO:0007669"/>
    <property type="project" value="UniProtKB-UniRule"/>
</dbReference>
<dbReference type="KEGG" id="sapp:SAC06_09470"/>
<evidence type="ECO:0000256" key="13">
    <source>
        <dbReference type="HAMAP-Rule" id="MF_00102"/>
    </source>
</evidence>
<feature type="domain" description="Dihydrodipicolinate reductase C-terminal" evidence="15">
    <location>
        <begin position="104"/>
        <end position="232"/>
    </location>
</feature>
<dbReference type="GO" id="GO:0009089">
    <property type="term" value="P:lysine biosynthetic process via diaminopimelate"/>
    <property type="evidence" value="ECO:0007669"/>
    <property type="project" value="UniProtKB-UniRule"/>
</dbReference>
<evidence type="ECO:0000313" key="16">
    <source>
        <dbReference type="EMBL" id="XBW07860.1"/>
    </source>
</evidence>
<proteinExistence type="inferred from homology"/>
<comment type="catalytic activity">
    <reaction evidence="11 13">
        <text>(S)-2,3,4,5-tetrahydrodipicolinate + NADP(+) + H2O = (2S,4S)-4-hydroxy-2,3,4,5-tetrahydrodipicolinate + NADPH + H(+)</text>
        <dbReference type="Rhea" id="RHEA:35331"/>
        <dbReference type="ChEBI" id="CHEBI:15377"/>
        <dbReference type="ChEBI" id="CHEBI:15378"/>
        <dbReference type="ChEBI" id="CHEBI:16845"/>
        <dbReference type="ChEBI" id="CHEBI:57783"/>
        <dbReference type="ChEBI" id="CHEBI:58349"/>
        <dbReference type="ChEBI" id="CHEBI:67139"/>
        <dbReference type="EC" id="1.17.1.8"/>
    </reaction>
</comment>
<dbReference type="SUPFAM" id="SSF55347">
    <property type="entry name" value="Glyceraldehyde-3-phosphate dehydrogenase-like, C-terminal domain"/>
    <property type="match status" value="1"/>
</dbReference>
<dbReference type="EMBL" id="CP138335">
    <property type="protein sequence ID" value="XBW07860.1"/>
    <property type="molecule type" value="Genomic_DNA"/>
</dbReference>
<feature type="binding site" evidence="13">
    <location>
        <position position="131"/>
    </location>
    <ligand>
        <name>(S)-2,3,4,5-tetrahydrodipicolinate</name>
        <dbReference type="ChEBI" id="CHEBI:16845"/>
    </ligand>
</feature>
<evidence type="ECO:0000256" key="5">
    <source>
        <dbReference type="ARBA" id="ARBA00022915"/>
    </source>
</evidence>
<reference evidence="16" key="1">
    <citation type="submission" date="2023-11" db="EMBL/GenBank/DDBJ databases">
        <title>Scrofimicrobium hongkongense sp. nov., isolated from a patient with peritonitis.</title>
        <authorList>
            <person name="Lao H.Y."/>
            <person name="Wong A.Y.P."/>
            <person name="Ng T.L."/>
            <person name="Wong R.Y.L."/>
            <person name="Yau M.C.Y."/>
            <person name="Lam J.Y.W."/>
            <person name="Siu G.K.H."/>
        </authorList>
    </citation>
    <scope>NUCLEOTIDE SEQUENCE</scope>
    <source>
        <strain evidence="16">R131</strain>
    </source>
</reference>
<keyword evidence="6 13" id="KW-0560">Oxidoreductase</keyword>
<feature type="binding site" evidence="13">
    <location>
        <begin position="98"/>
        <end position="101"/>
    </location>
    <ligand>
        <name>NAD(+)</name>
        <dbReference type="ChEBI" id="CHEBI:57540"/>
    </ligand>
</feature>
<evidence type="ECO:0000256" key="8">
    <source>
        <dbReference type="ARBA" id="ARBA00023154"/>
    </source>
</evidence>
<dbReference type="InterPro" id="IPR022663">
    <property type="entry name" value="DapB_C"/>
</dbReference>
<keyword evidence="8 13" id="KW-0457">Lysine biosynthesis</keyword>
<dbReference type="RefSeq" id="WP_350258061.1">
    <property type="nucleotide sequence ID" value="NZ_CP138335.1"/>
</dbReference>
<dbReference type="HAMAP" id="MF_00102">
    <property type="entry name" value="DapB"/>
    <property type="match status" value="1"/>
</dbReference>
<comment type="subcellular location">
    <subcellularLocation>
        <location evidence="13">Cytoplasm</location>
    </subcellularLocation>
</comment>
<dbReference type="Pfam" id="PF01113">
    <property type="entry name" value="DapB_N"/>
    <property type="match status" value="1"/>
</dbReference>
<dbReference type="InterPro" id="IPR036291">
    <property type="entry name" value="NAD(P)-bd_dom_sf"/>
</dbReference>
<dbReference type="Gene3D" id="3.30.360.10">
    <property type="entry name" value="Dihydrodipicolinate Reductase, domain 2"/>
    <property type="match status" value="1"/>
</dbReference>
<comment type="caution">
    <text evidence="13">Was originally thought to be a dihydrodipicolinate reductase (DHDPR), catalyzing the conversion of dihydrodipicolinate to tetrahydrodipicolinate. However, it was shown in E.coli that the substrate of the enzymatic reaction is not dihydrodipicolinate (DHDP) but in fact (2S,4S)-4-hydroxy-2,3,4,5-tetrahydrodipicolinic acid (HTPA), the product released by the DapA-catalyzed reaction.</text>
</comment>
<dbReference type="InterPro" id="IPR000846">
    <property type="entry name" value="DapB_N"/>
</dbReference>
<comment type="catalytic activity">
    <reaction evidence="12 13">
        <text>(S)-2,3,4,5-tetrahydrodipicolinate + NAD(+) + H2O = (2S,4S)-4-hydroxy-2,3,4,5-tetrahydrodipicolinate + NADH + H(+)</text>
        <dbReference type="Rhea" id="RHEA:35323"/>
        <dbReference type="ChEBI" id="CHEBI:15377"/>
        <dbReference type="ChEBI" id="CHEBI:15378"/>
        <dbReference type="ChEBI" id="CHEBI:16845"/>
        <dbReference type="ChEBI" id="CHEBI:57540"/>
        <dbReference type="ChEBI" id="CHEBI:57945"/>
        <dbReference type="ChEBI" id="CHEBI:67139"/>
        <dbReference type="EC" id="1.17.1.8"/>
    </reaction>
</comment>
<evidence type="ECO:0000256" key="12">
    <source>
        <dbReference type="ARBA" id="ARBA00049396"/>
    </source>
</evidence>
<comment type="caution">
    <text evidence="13">Lacks conserved residue(s) required for the propagation of feature annotation.</text>
</comment>
<dbReference type="GO" id="GO:0050661">
    <property type="term" value="F:NADP binding"/>
    <property type="evidence" value="ECO:0007669"/>
    <property type="project" value="UniProtKB-UniRule"/>
</dbReference>
<evidence type="ECO:0000259" key="15">
    <source>
        <dbReference type="Pfam" id="PF05173"/>
    </source>
</evidence>
<evidence type="ECO:0000256" key="9">
    <source>
        <dbReference type="ARBA" id="ARBA00037922"/>
    </source>
</evidence>
<dbReference type="SUPFAM" id="SSF51735">
    <property type="entry name" value="NAD(P)-binding Rossmann-fold domains"/>
    <property type="match status" value="1"/>
</dbReference>
<comment type="similarity">
    <text evidence="1 13">Belongs to the DapB family.</text>
</comment>
<dbReference type="Pfam" id="PF05173">
    <property type="entry name" value="DapB_C"/>
    <property type="match status" value="1"/>
</dbReference>
<feature type="domain" description="Dihydrodipicolinate reductase N-terminal" evidence="14">
    <location>
        <begin position="1"/>
        <end position="101"/>
    </location>
</feature>
<keyword evidence="2 13" id="KW-0963">Cytoplasm</keyword>
<gene>
    <name evidence="13 16" type="primary">dapB</name>
    <name evidence="16" type="ORF">SAC06_09470</name>
</gene>
<dbReference type="PIRSF" id="PIRSF000161">
    <property type="entry name" value="DHPR"/>
    <property type="match status" value="1"/>
</dbReference>
<evidence type="ECO:0000256" key="7">
    <source>
        <dbReference type="ARBA" id="ARBA00023027"/>
    </source>
</evidence>